<feature type="region of interest" description="Disordered" evidence="1">
    <location>
        <begin position="15"/>
        <end position="41"/>
    </location>
</feature>
<dbReference type="GO" id="GO:0070824">
    <property type="term" value="C:SHREC complex"/>
    <property type="evidence" value="ECO:0007669"/>
    <property type="project" value="InterPro"/>
</dbReference>
<dbReference type="Pfam" id="PF10383">
    <property type="entry name" value="Clr2"/>
    <property type="match status" value="1"/>
</dbReference>
<evidence type="ECO:0000313" key="4">
    <source>
        <dbReference type="EMBL" id="OBT95570.2"/>
    </source>
</evidence>
<reference evidence="5" key="2">
    <citation type="journal article" date="2018" name="Nat. Commun.">
        <title>Extreme sensitivity to ultraviolet light in the fungal pathogen causing white-nose syndrome of bats.</title>
        <authorList>
            <person name="Palmer J.M."/>
            <person name="Drees K.P."/>
            <person name="Foster J.T."/>
            <person name="Lindner D.L."/>
        </authorList>
    </citation>
    <scope>NUCLEOTIDE SEQUENCE [LARGE SCALE GENOMIC DNA]</scope>
    <source>
        <strain evidence="5">UAMH 10579</strain>
    </source>
</reference>
<feature type="domain" description="Cryptic loci regulator 2 C-terminal" evidence="2">
    <location>
        <begin position="354"/>
        <end position="476"/>
    </location>
</feature>
<evidence type="ECO:0000313" key="5">
    <source>
        <dbReference type="Proteomes" id="UP000091956"/>
    </source>
</evidence>
<dbReference type="Proteomes" id="UP000091956">
    <property type="component" value="Unassembled WGS sequence"/>
</dbReference>
<organism evidence="4 5">
    <name type="scientific">Pseudogymnoascus verrucosus</name>
    <dbReference type="NCBI Taxonomy" id="342668"/>
    <lineage>
        <taxon>Eukaryota</taxon>
        <taxon>Fungi</taxon>
        <taxon>Dikarya</taxon>
        <taxon>Ascomycota</taxon>
        <taxon>Pezizomycotina</taxon>
        <taxon>Leotiomycetes</taxon>
        <taxon>Thelebolales</taxon>
        <taxon>Thelebolaceae</taxon>
        <taxon>Pseudogymnoascus</taxon>
    </lineage>
</organism>
<protein>
    <recommendedName>
        <fullName evidence="6">Cryptic loci regulator 2 N-terminal domain-containing protein</fullName>
    </recommendedName>
</protein>
<evidence type="ECO:0008006" key="6">
    <source>
        <dbReference type="Google" id="ProtNLM"/>
    </source>
</evidence>
<dbReference type="AlphaFoldDB" id="A0A1B8GIA5"/>
<reference evidence="4 5" key="1">
    <citation type="submission" date="2016-03" db="EMBL/GenBank/DDBJ databases">
        <title>Comparative genomics of Pseudogymnoascus destructans, the fungus causing white-nose syndrome of bats.</title>
        <authorList>
            <person name="Palmer J.M."/>
            <person name="Drees K.P."/>
            <person name="Foster J.T."/>
            <person name="Lindner D.L."/>
        </authorList>
    </citation>
    <scope>NUCLEOTIDE SEQUENCE [LARGE SCALE GENOMIC DNA]</scope>
    <source>
        <strain evidence="4 5">UAMH 10579</strain>
    </source>
</reference>
<dbReference type="GO" id="GO:0031934">
    <property type="term" value="C:mating-type region heterochromatin"/>
    <property type="evidence" value="ECO:0007669"/>
    <property type="project" value="TreeGrafter"/>
</dbReference>
<dbReference type="GO" id="GO:0033553">
    <property type="term" value="C:rDNA heterochromatin"/>
    <property type="evidence" value="ECO:0007669"/>
    <property type="project" value="TreeGrafter"/>
</dbReference>
<name>A0A1B8GIA5_9PEZI</name>
<dbReference type="RefSeq" id="XP_059319612.1">
    <property type="nucleotide sequence ID" value="XM_059463751.1"/>
</dbReference>
<feature type="compositionally biased region" description="Polar residues" evidence="1">
    <location>
        <begin position="15"/>
        <end position="24"/>
    </location>
</feature>
<sequence>MARFTTVSVARSDGQTEFLQNGSLVPNEPPRKDEAPGPDGSIDFYLKLQENDPTALDWKRKLGGMLVRDIGGPEQAGTNFILAELPKDYVLWQHRRVKAKNGKTNADSARQDTYLYGHPNGKGRFRSAQEFYPHLLWLACDQENDSFHNCSCKYCFSDRMAGSDAVTKSAQPEALTKPIDGRAEPSKATLPAPLARKAAIKTEPRTTQILNSKTEEQKLDSNPANDFIYRPGEIVWFNKRTSAWGLSVVLKRDIQDNQHRYLLQPLSHPVSHPAAVVRDRDSIRPWLAWSVPYPTIAQLRELTYDQVPWAKVVTGEFGKGDPEVDGSILAAKAINESYSLFDRVDLPTAPGEMHYKGMFLGGEKIWVGEPVRLMGRTKDEIVILVVNQMIERTVDAASAVTIVGDVYKFIDMPMPAEYQDRQNWPVNEDLPVRVNADLSFRNQVSADAGGNTWCEWRLLEPMARKGLNDIKGRWYETKLLLPILRGKPTFDLDMQAGTMSDASLFMNSRFEVLGSGPGMRKKNRLATLGGAVPTDTKISRGLDGPLEDNIIPAQAQ</sequence>
<proteinExistence type="predicted"/>
<dbReference type="PANTHER" id="PTHR38046:SF1">
    <property type="entry name" value="CRYPTIC LOCI REGULATOR 2"/>
    <property type="match status" value="1"/>
</dbReference>
<keyword evidence="5" id="KW-1185">Reference proteome</keyword>
<feature type="domain" description="Cryptic loci regulator 2 N-terminal" evidence="3">
    <location>
        <begin position="80"/>
        <end position="155"/>
    </location>
</feature>
<evidence type="ECO:0000259" key="3">
    <source>
        <dbReference type="Pfam" id="PF16761"/>
    </source>
</evidence>
<dbReference type="Pfam" id="PF16761">
    <property type="entry name" value="Clr2_transil"/>
    <property type="match status" value="1"/>
</dbReference>
<dbReference type="InterPro" id="IPR031915">
    <property type="entry name" value="Clr2_N"/>
</dbReference>
<evidence type="ECO:0000256" key="1">
    <source>
        <dbReference type="SAM" id="MobiDB-lite"/>
    </source>
</evidence>
<dbReference type="InterPro" id="IPR018839">
    <property type="entry name" value="Tscrpt-silencing_Clr2_C"/>
</dbReference>
<dbReference type="STRING" id="342668.A0A1B8GIA5"/>
<gene>
    <name evidence="4" type="ORF">VE01_05986</name>
</gene>
<dbReference type="GeneID" id="28839372"/>
<evidence type="ECO:0000259" key="2">
    <source>
        <dbReference type="Pfam" id="PF10383"/>
    </source>
</evidence>
<dbReference type="GO" id="GO:0030466">
    <property type="term" value="P:silent mating-type cassette heterochromatin formation"/>
    <property type="evidence" value="ECO:0007669"/>
    <property type="project" value="TreeGrafter"/>
</dbReference>
<dbReference type="EMBL" id="KV460234">
    <property type="protein sequence ID" value="OBT95570.2"/>
    <property type="molecule type" value="Genomic_DNA"/>
</dbReference>
<dbReference type="PANTHER" id="PTHR38046">
    <property type="entry name" value="CRYPTIC LOCI REGULATOR 2"/>
    <property type="match status" value="1"/>
</dbReference>
<dbReference type="InterPro" id="IPR038986">
    <property type="entry name" value="Clr2"/>
</dbReference>
<accession>A0A1B8GIA5</accession>